<dbReference type="EMBL" id="JAGPXD010000007">
    <property type="protein sequence ID" value="KAH7347701.1"/>
    <property type="molecule type" value="Genomic_DNA"/>
</dbReference>
<comment type="caution">
    <text evidence="2">The sequence shown here is derived from an EMBL/GenBank/DDBJ whole genome shotgun (WGS) entry which is preliminary data.</text>
</comment>
<feature type="region of interest" description="Disordered" evidence="1">
    <location>
        <begin position="348"/>
        <end position="389"/>
    </location>
</feature>
<feature type="compositionally biased region" description="Polar residues" evidence="1">
    <location>
        <begin position="852"/>
        <end position="861"/>
    </location>
</feature>
<evidence type="ECO:0000313" key="3">
    <source>
        <dbReference type="Proteomes" id="UP000813385"/>
    </source>
</evidence>
<feature type="compositionally biased region" description="Polar residues" evidence="1">
    <location>
        <begin position="905"/>
        <end position="917"/>
    </location>
</feature>
<dbReference type="Proteomes" id="UP000813385">
    <property type="component" value="Unassembled WGS sequence"/>
</dbReference>
<evidence type="ECO:0008006" key="4">
    <source>
        <dbReference type="Google" id="ProtNLM"/>
    </source>
</evidence>
<sequence length="994" mass="108451">MADSAEPREYVGAMVAFEGPTDLISTQLRLLPTSPQISILPPVETYLDNEDDDELFDAGRFIRRMHEALVSRNKIALGFLKESTPQHKRLVFMNGGAPGVSTACIRAIAEHETHGDMELAQETFEGLVKNGLAGLSEDSPNTQATASALSPDLLEQDPSFRAMRAADALDRLTANLQPNTDVDLAMRRRPRSMSLPMYSFDDRFGDAAPFYVFGTQSGVAVDDEDNESLMPSQTIVSPTAEAFQHDFTSRLADHLASCGALANPPTSPSCVGEAYGPPTPRTNLVVDMLSPRMDTIPYHLKASEPLVFGRASVVQVMASGNRRSHKRTRSLDRVIPCSTQYRDTVLRMQSRLSTASTAGEQDLPTDRRRHSCMDTASSHTGRNSISLERASLAEPTRTLYVRTEQPIIALSPAPLKKRQSSVYVDRGTDAGGEQDAFIPVIPFKEDLVINFQDATCDRLLDAIIQSYKTGTYPLRPASPASEPSEMDDASATTAETAAGSPVMEPVPSSTADPDDYDPFAYAPKPAGALQIPPSALVTPLPPTPALTPTLSQSNFASEDKFHVCNVVDCKTAVAMQNDLRYILNIYFPSEDAGYHHFHFSLLPDMGGMWKPIFRETDDDTSESGTRRIDQILAVGAERGVQRAYVSSITAQLERLGSKMGEVSRSGRLDFRYLVANAMQTFTAQPLSNQTRDNPFTNTYLLATLIIPHLETYFVTNNEVRFLILDYPPDHLPTILALQRLVGVDLMKVAQVVDADGKEPLPFTHIRGPSITRTPGDDTAKPGHKSKTSSPSPSHRSQQDSVSITKANFLLTSTASEAEIAKFIATIRKLLVDVSPYYTSDDNGIPKRRPSRRNPTPLSGTFSAFPRASMMMPQSPPLSPSHHTTTGGTFTSRSPPPRPSSPASSVQTPPSLSDTVKTSRSGRSRRGRSSRKSDTSLSGGGGVSADDANTTALYIANDDDSDFDLEERRLMPIFDEKPRPRKGNSHKALKFLGLA</sequence>
<proteinExistence type="predicted"/>
<feature type="compositionally biased region" description="Low complexity" evidence="1">
    <location>
        <begin position="879"/>
        <end position="892"/>
    </location>
</feature>
<feature type="region of interest" description="Disordered" evidence="1">
    <location>
        <begin position="473"/>
        <end position="523"/>
    </location>
</feature>
<feature type="region of interest" description="Disordered" evidence="1">
    <location>
        <begin position="759"/>
        <end position="800"/>
    </location>
</feature>
<feature type="compositionally biased region" description="Low complexity" evidence="1">
    <location>
        <begin position="489"/>
        <end position="498"/>
    </location>
</feature>
<name>A0A8K0WY26_9PEZI</name>
<feature type="region of interest" description="Disordered" evidence="1">
    <location>
        <begin position="973"/>
        <end position="994"/>
    </location>
</feature>
<protein>
    <recommendedName>
        <fullName evidence="4">Gastric mucin-like protein</fullName>
    </recommendedName>
</protein>
<feature type="region of interest" description="Disordered" evidence="1">
    <location>
        <begin position="836"/>
        <end position="946"/>
    </location>
</feature>
<gene>
    <name evidence="2" type="ORF">B0T11DRAFT_333778</name>
</gene>
<dbReference type="AlphaFoldDB" id="A0A8K0WY26"/>
<keyword evidence="3" id="KW-1185">Reference proteome</keyword>
<evidence type="ECO:0000256" key="1">
    <source>
        <dbReference type="SAM" id="MobiDB-lite"/>
    </source>
</evidence>
<dbReference type="OrthoDB" id="5401106at2759"/>
<reference evidence="2" key="1">
    <citation type="journal article" date="2021" name="Nat. Commun.">
        <title>Genetic determinants of endophytism in the Arabidopsis root mycobiome.</title>
        <authorList>
            <person name="Mesny F."/>
            <person name="Miyauchi S."/>
            <person name="Thiergart T."/>
            <person name="Pickel B."/>
            <person name="Atanasova L."/>
            <person name="Karlsson M."/>
            <person name="Huettel B."/>
            <person name="Barry K.W."/>
            <person name="Haridas S."/>
            <person name="Chen C."/>
            <person name="Bauer D."/>
            <person name="Andreopoulos W."/>
            <person name="Pangilinan J."/>
            <person name="LaButti K."/>
            <person name="Riley R."/>
            <person name="Lipzen A."/>
            <person name="Clum A."/>
            <person name="Drula E."/>
            <person name="Henrissat B."/>
            <person name="Kohler A."/>
            <person name="Grigoriev I.V."/>
            <person name="Martin F.M."/>
            <person name="Hacquard S."/>
        </authorList>
    </citation>
    <scope>NUCLEOTIDE SEQUENCE</scope>
    <source>
        <strain evidence="2">MPI-CAGE-AT-0016</strain>
    </source>
</reference>
<feature type="compositionally biased region" description="Basic residues" evidence="1">
    <location>
        <begin position="919"/>
        <end position="929"/>
    </location>
</feature>
<organism evidence="2 3">
    <name type="scientific">Plectosphaerella cucumerina</name>
    <dbReference type="NCBI Taxonomy" id="40658"/>
    <lineage>
        <taxon>Eukaryota</taxon>
        <taxon>Fungi</taxon>
        <taxon>Dikarya</taxon>
        <taxon>Ascomycota</taxon>
        <taxon>Pezizomycotina</taxon>
        <taxon>Sordariomycetes</taxon>
        <taxon>Hypocreomycetidae</taxon>
        <taxon>Glomerellales</taxon>
        <taxon>Plectosphaerellaceae</taxon>
        <taxon>Plectosphaerella</taxon>
    </lineage>
</organism>
<feature type="compositionally biased region" description="Low complexity" evidence="1">
    <location>
        <begin position="787"/>
        <end position="800"/>
    </location>
</feature>
<feature type="compositionally biased region" description="Polar residues" evidence="1">
    <location>
        <begin position="350"/>
        <end position="359"/>
    </location>
</feature>
<accession>A0A8K0WY26</accession>
<feature type="compositionally biased region" description="Basic residues" evidence="1">
    <location>
        <begin position="978"/>
        <end position="988"/>
    </location>
</feature>
<feature type="compositionally biased region" description="Polar residues" evidence="1">
    <location>
        <begin position="374"/>
        <end position="386"/>
    </location>
</feature>
<evidence type="ECO:0000313" key="2">
    <source>
        <dbReference type="EMBL" id="KAH7347701.1"/>
    </source>
</evidence>